<dbReference type="InterPro" id="IPR036188">
    <property type="entry name" value="FAD/NAD-bd_sf"/>
</dbReference>
<reference evidence="2 3" key="1">
    <citation type="submission" date="2016-10" db="EMBL/GenBank/DDBJ databases">
        <title>Evaluation of Human, Veterinary and Environmental Mycobacterium chelonae Isolates by Core Genome Phylogenomic Analysis, Targeted Gene Comparison, and Anti-microbial Susceptibility Patterns: A Tale of Mistaken Identities.</title>
        <authorList>
            <person name="Fogelson S.B."/>
            <person name="Camus A.C."/>
            <person name="Lorenz W."/>
            <person name="Vasireddy R."/>
            <person name="Vasireddy S."/>
            <person name="Smith T."/>
            <person name="Brown-Elliott B.A."/>
            <person name="Wallace R.J.Jr."/>
            <person name="Hasan N.A."/>
            <person name="Reischl U."/>
            <person name="Sanchez S."/>
        </authorList>
    </citation>
    <scope>NUCLEOTIDE SEQUENCE [LARGE SCALE GENOMIC DNA]</scope>
    <source>
        <strain evidence="2 3">15515</strain>
    </source>
</reference>
<dbReference type="GO" id="GO:0016491">
    <property type="term" value="F:oxidoreductase activity"/>
    <property type="evidence" value="ECO:0007669"/>
    <property type="project" value="InterPro"/>
</dbReference>
<proteinExistence type="predicted"/>
<dbReference type="Gene3D" id="3.50.50.60">
    <property type="entry name" value="FAD/NAD(P)-binding domain"/>
    <property type="match status" value="1"/>
</dbReference>
<dbReference type="InterPro" id="IPR050464">
    <property type="entry name" value="Zeta_carotene_desat/Oxidored"/>
</dbReference>
<organism evidence="2 3">
    <name type="scientific">Mycobacteroides chelonae</name>
    <name type="common">Mycobacterium chelonae</name>
    <dbReference type="NCBI Taxonomy" id="1774"/>
    <lineage>
        <taxon>Bacteria</taxon>
        <taxon>Bacillati</taxon>
        <taxon>Actinomycetota</taxon>
        <taxon>Actinomycetes</taxon>
        <taxon>Mycobacteriales</taxon>
        <taxon>Mycobacteriaceae</taxon>
        <taxon>Mycobacteroides</taxon>
    </lineage>
</organism>
<dbReference type="Pfam" id="PF01593">
    <property type="entry name" value="Amino_oxidase"/>
    <property type="match status" value="1"/>
</dbReference>
<dbReference type="SUPFAM" id="SSF51905">
    <property type="entry name" value="FAD/NAD(P)-binding domain"/>
    <property type="match status" value="1"/>
</dbReference>
<evidence type="ECO:0000313" key="2">
    <source>
        <dbReference type="EMBL" id="OHU57657.1"/>
    </source>
</evidence>
<evidence type="ECO:0000259" key="1">
    <source>
        <dbReference type="Pfam" id="PF01593"/>
    </source>
</evidence>
<accession>A0A1S1LLA5</accession>
<dbReference type="Proteomes" id="UP000180043">
    <property type="component" value="Unassembled WGS sequence"/>
</dbReference>
<feature type="domain" description="Amine oxidase" evidence="1">
    <location>
        <begin position="21"/>
        <end position="453"/>
    </location>
</feature>
<comment type="caution">
    <text evidence="2">The sequence shown here is derived from an EMBL/GenBank/DDBJ whole genome shotgun (WGS) entry which is preliminary data.</text>
</comment>
<evidence type="ECO:0000313" key="3">
    <source>
        <dbReference type="Proteomes" id="UP000180043"/>
    </source>
</evidence>
<dbReference type="InterPro" id="IPR002937">
    <property type="entry name" value="Amino_oxidase"/>
</dbReference>
<name>A0A1S1LLA5_MYCCH</name>
<gene>
    <name evidence="2" type="ORF">BKG82_08185</name>
</gene>
<protein>
    <recommendedName>
        <fullName evidence="1">Amine oxidase domain-containing protein</fullName>
    </recommendedName>
</protein>
<dbReference type="PANTHER" id="PTHR42923">
    <property type="entry name" value="PROTOPORPHYRINOGEN OXIDASE"/>
    <property type="match status" value="1"/>
</dbReference>
<dbReference type="EMBL" id="MLIQ01000013">
    <property type="protein sequence ID" value="OHU57657.1"/>
    <property type="molecule type" value="Genomic_DNA"/>
</dbReference>
<sequence>MGWVPRVIDTSQHCVVIGAGVAGLASAVWMAEAGFRVTLLERRATLGGRTHSIEIPQVDDVADNGVHVMSGSMEELLRYLETIGARDLLAAESGTYARRLLPGGEVDDTSLFRTFAWLPAASIGDRLRVWRAYLRIVRDCVRPPGDLDAITAREWLDRIGMPKVARDTWIDFLIIGAHNEKPDLISASAFRNLLVTMARRGRGAARNGTLLYSTVDFTSLFVTGAEKMLANHGCEVRGRAGVKSIVLHGNAVSGVSLTDGEFIPADAVICAVPPWAVEGLLDAVPGHEQLYSAAAKLVPAPLVSVYLYLNKSLGLTTVLDALVGGEGVVEQVFDRQKMVGYDGSERGLYSYEITVSAAYELNSLSSSGEIIETCMRFLRNYYPAARDAELVHAKVVRMPRATYSERPGTAGARPPQRTSVRGLALAGDWTATDFPSTIGGAAQSAELATRVILDQAPVG</sequence>
<dbReference type="PANTHER" id="PTHR42923:SF47">
    <property type="entry name" value="BLR3003 PROTEIN"/>
    <property type="match status" value="1"/>
</dbReference>
<dbReference type="AlphaFoldDB" id="A0A1S1LLA5"/>